<name>A0ABP7XY37_9ACTN</name>
<feature type="compositionally biased region" description="Polar residues" evidence="1">
    <location>
        <begin position="135"/>
        <end position="148"/>
    </location>
</feature>
<evidence type="ECO:0000313" key="3">
    <source>
        <dbReference type="Proteomes" id="UP001501495"/>
    </source>
</evidence>
<dbReference type="EMBL" id="BAAAZH010000031">
    <property type="protein sequence ID" value="GAA4127809.1"/>
    <property type="molecule type" value="Genomic_DNA"/>
</dbReference>
<sequence>MIFTSVGISGGAGSDGMDRIVPDTPIAKGSRNAWVYVIMTVQQAAGPPSSPRRLADRNRWPNTRFGPLRKARPPAWVGVSEGHSVETIQRRTHRGAARLLDEDAVAIATEPAAYLRGQVDGSNTGDSAALASVPTPRQCSSRPTSTSPPGAAAFTSDAWVAPASLSHGGSDAREGLRGISRSDVRSGGVTVAITFERASCRGEEPTWT</sequence>
<keyword evidence="3" id="KW-1185">Reference proteome</keyword>
<evidence type="ECO:0000313" key="2">
    <source>
        <dbReference type="EMBL" id="GAA4127809.1"/>
    </source>
</evidence>
<accession>A0ABP7XY37</accession>
<proteinExistence type="predicted"/>
<evidence type="ECO:0000256" key="1">
    <source>
        <dbReference type="SAM" id="MobiDB-lite"/>
    </source>
</evidence>
<comment type="caution">
    <text evidence="2">The sequence shown here is derived from an EMBL/GenBank/DDBJ whole genome shotgun (WGS) entry which is preliminary data.</text>
</comment>
<feature type="region of interest" description="Disordered" evidence="1">
    <location>
        <begin position="118"/>
        <end position="152"/>
    </location>
</feature>
<dbReference type="Proteomes" id="UP001501495">
    <property type="component" value="Unassembled WGS sequence"/>
</dbReference>
<feature type="region of interest" description="Disordered" evidence="1">
    <location>
        <begin position="45"/>
        <end position="75"/>
    </location>
</feature>
<reference evidence="3" key="1">
    <citation type="journal article" date="2019" name="Int. J. Syst. Evol. Microbiol.">
        <title>The Global Catalogue of Microorganisms (GCM) 10K type strain sequencing project: providing services to taxonomists for standard genome sequencing and annotation.</title>
        <authorList>
            <consortium name="The Broad Institute Genomics Platform"/>
            <consortium name="The Broad Institute Genome Sequencing Center for Infectious Disease"/>
            <person name="Wu L."/>
            <person name="Ma J."/>
        </authorList>
    </citation>
    <scope>NUCLEOTIDE SEQUENCE [LARGE SCALE GENOMIC DNA]</scope>
    <source>
        <strain evidence="3">JCM 16703</strain>
    </source>
</reference>
<protein>
    <submittedName>
        <fullName evidence="2">Uncharacterized protein</fullName>
    </submittedName>
</protein>
<organism evidence="2 3">
    <name type="scientific">Nocardioides fonticola</name>
    <dbReference type="NCBI Taxonomy" id="450363"/>
    <lineage>
        <taxon>Bacteria</taxon>
        <taxon>Bacillati</taxon>
        <taxon>Actinomycetota</taxon>
        <taxon>Actinomycetes</taxon>
        <taxon>Propionibacteriales</taxon>
        <taxon>Nocardioidaceae</taxon>
        <taxon>Nocardioides</taxon>
    </lineage>
</organism>
<gene>
    <name evidence="2" type="ORF">GCM10022215_38690</name>
</gene>